<protein>
    <submittedName>
        <fullName evidence="1">Regulator</fullName>
    </submittedName>
</protein>
<dbReference type="RefSeq" id="WP_285345836.1">
    <property type="nucleotide sequence ID" value="NZ_JASITI010000056.1"/>
</dbReference>
<dbReference type="SUPFAM" id="SSF52540">
    <property type="entry name" value="P-loop containing nucleoside triphosphate hydrolases"/>
    <property type="match status" value="1"/>
</dbReference>
<organism evidence="1 2">
    <name type="scientific">Streptomyces katrae</name>
    <dbReference type="NCBI Taxonomy" id="68223"/>
    <lineage>
        <taxon>Bacteria</taxon>
        <taxon>Bacillati</taxon>
        <taxon>Actinomycetota</taxon>
        <taxon>Actinomycetes</taxon>
        <taxon>Kitasatosporales</taxon>
        <taxon>Streptomycetaceae</taxon>
        <taxon>Streptomyces</taxon>
    </lineage>
</organism>
<gene>
    <name evidence="1" type="ORF">QEZ40_005784</name>
</gene>
<sequence length="684" mass="72643">MSSPIPPQESAFVGRSTELALLRPRLAEPGLLTLTGPGGVGKTRLAAHLAATLSGEPEPPPTEAPGTEPVSWAHVWQLRDGRLLAAAVAEATGLSDHTPRLPARALAEWIGDRRLLLVLDSCEHLVPACRELVRELLAACAGLTVLATSREPLGVPGESVHEVGPLPPDTEALELFLDRAATAGAPLVRPAELAAAATACRLLEGVPLALELAAAQLPQQPVATLAARLRARRDLTTGPEGVPRSRWNPPRLRALRTTIGWSHELCTPPERLLWARMSVFRAETGAAVLRTVCGGGPLEAAAFDAALEGLRRKSVVGVTADGRYRMLDTVREYGAMWLDELGEREKVARRHAHYHLGLVREADRTWFGPAQLDAYRTLGQGHADICAALGHLRDSDPGAALELAALAGFFWACCGRLHEAGHHLAELVAHTRAPAAVQARALWALGIVRALQGDYAAASDLAHHSRTCAELSGEEDRLLDAAYLRGVVLLLQGNPEEAGAHCARALDGPAGSPARRARCRLVGVFALTASGRLDEAGRAAELLRAECERRGEYWTRAYADHQLALSALLSGRPAEAAACARRMIAGKHALGDAFGVALGLDLLAAGLAAQDRANEAATVNGTAYACWRTVGHPQRGTPELAPLREHAERTARARIGDREYDRAFRAGAHGTPAAAVRLILATGP</sequence>
<dbReference type="PANTHER" id="PTHR47691:SF3">
    <property type="entry name" value="HTH-TYPE TRANSCRIPTIONAL REGULATOR RV0890C-RELATED"/>
    <property type="match status" value="1"/>
</dbReference>
<comment type="caution">
    <text evidence="1">The sequence shown here is derived from an EMBL/GenBank/DDBJ whole genome shotgun (WGS) entry which is preliminary data.</text>
</comment>
<dbReference type="PANTHER" id="PTHR47691">
    <property type="entry name" value="REGULATOR-RELATED"/>
    <property type="match status" value="1"/>
</dbReference>
<accession>A0ABT7H2M5</accession>
<dbReference type="Gene3D" id="1.25.40.10">
    <property type="entry name" value="Tetratricopeptide repeat domain"/>
    <property type="match status" value="1"/>
</dbReference>
<keyword evidence="2" id="KW-1185">Reference proteome</keyword>
<dbReference type="EMBL" id="JASITI010000056">
    <property type="protein sequence ID" value="MDK9500157.1"/>
    <property type="molecule type" value="Genomic_DNA"/>
</dbReference>
<dbReference type="PRINTS" id="PR00364">
    <property type="entry name" value="DISEASERSIST"/>
</dbReference>
<dbReference type="Gene3D" id="3.40.50.300">
    <property type="entry name" value="P-loop containing nucleotide triphosphate hydrolases"/>
    <property type="match status" value="1"/>
</dbReference>
<dbReference type="InterPro" id="IPR027417">
    <property type="entry name" value="P-loop_NTPase"/>
</dbReference>
<name>A0ABT7H2M5_9ACTN</name>
<dbReference type="Proteomes" id="UP001223390">
    <property type="component" value="Unassembled WGS sequence"/>
</dbReference>
<dbReference type="InterPro" id="IPR011990">
    <property type="entry name" value="TPR-like_helical_dom_sf"/>
</dbReference>
<reference evidence="1 2" key="1">
    <citation type="submission" date="2023-05" db="EMBL/GenBank/DDBJ databases">
        <title>Sequencing and Assembly of Streptomyces sp. NP73.</title>
        <authorList>
            <person name="Konwar A.N."/>
            <person name="Saikia K."/>
            <person name="Thakur D."/>
        </authorList>
    </citation>
    <scope>NUCLEOTIDE SEQUENCE [LARGE SCALE GENOMIC DNA]</scope>
    <source>
        <strain evidence="1 2">NP73</strain>
    </source>
</reference>
<evidence type="ECO:0000313" key="1">
    <source>
        <dbReference type="EMBL" id="MDK9500157.1"/>
    </source>
</evidence>
<proteinExistence type="predicted"/>
<dbReference type="SUPFAM" id="SSF48452">
    <property type="entry name" value="TPR-like"/>
    <property type="match status" value="1"/>
</dbReference>
<evidence type="ECO:0000313" key="2">
    <source>
        <dbReference type="Proteomes" id="UP001223390"/>
    </source>
</evidence>